<comment type="similarity">
    <text evidence="2 9">Belongs to the binding-protein-dependent transport system permease family.</text>
</comment>
<evidence type="ECO:0000259" key="10">
    <source>
        <dbReference type="PROSITE" id="PS50928"/>
    </source>
</evidence>
<comment type="subcellular location">
    <subcellularLocation>
        <location evidence="1 9">Cell membrane</location>
        <topology evidence="1 9">Multi-pass membrane protein</topology>
    </subcellularLocation>
</comment>
<dbReference type="GO" id="GO:0005886">
    <property type="term" value="C:plasma membrane"/>
    <property type="evidence" value="ECO:0007669"/>
    <property type="project" value="UniProtKB-SubCell"/>
</dbReference>
<keyword evidence="3 9" id="KW-0813">Transport</keyword>
<proteinExistence type="inferred from homology"/>
<dbReference type="EMBL" id="JBHTAR010000011">
    <property type="protein sequence ID" value="MFC7201327.1"/>
    <property type="molecule type" value="Genomic_DNA"/>
</dbReference>
<dbReference type="AlphaFoldDB" id="A0ABD5Z8E1"/>
<keyword evidence="12" id="KW-1185">Reference proteome</keyword>
<evidence type="ECO:0000313" key="12">
    <source>
        <dbReference type="Proteomes" id="UP001596447"/>
    </source>
</evidence>
<feature type="transmembrane region" description="Helical" evidence="9">
    <location>
        <begin position="60"/>
        <end position="82"/>
    </location>
</feature>
<keyword evidence="8 9" id="KW-0472">Membrane</keyword>
<feature type="transmembrane region" description="Helical" evidence="9">
    <location>
        <begin position="12"/>
        <end position="30"/>
    </location>
</feature>
<dbReference type="PANTHER" id="PTHR30183:SF3">
    <property type="entry name" value="MOLYBDENUM TRANSPORT SYSTEM PERMEASE PROTEIN MODB"/>
    <property type="match status" value="1"/>
</dbReference>
<dbReference type="Gene3D" id="1.10.3720.10">
    <property type="entry name" value="MetI-like"/>
    <property type="match status" value="1"/>
</dbReference>
<feature type="transmembrane region" description="Helical" evidence="9">
    <location>
        <begin position="166"/>
        <end position="191"/>
    </location>
</feature>
<evidence type="ECO:0000256" key="2">
    <source>
        <dbReference type="ARBA" id="ARBA00009306"/>
    </source>
</evidence>
<sequence length="318" mass="33434">MSLTSRTGYERVALLLAAVTVQVVAFSLAFTADRPTLYAVFMVLSAAALAYGAEGGLPGMAAAMLGSVLLVALTFPLLLFTARQDPSLVMEKLFSPEVHKMLYLSIYAPLLAALFALLTGVPLAYLLSRGFPGSEFVQSLVDLPLVVPHSVAGIVILFGFGQGGAFPQLSILGTMVGAVLAMTFVSAPFAVNSTREAFESLDRRVEYAARVHGASSLSAFRRISLPLAARGILTGGVLAWARAVSEFGAVAIVAYTIQFFYPPAGQKVYGAHAPVFIYKTYLTGSLAESGAVAFILLAVSIVIFVVIRSLAQDGGTVL</sequence>
<organism evidence="11 12">
    <name type="scientific">Halospeciosus flavus</name>
    <dbReference type="NCBI Taxonomy" id="3032283"/>
    <lineage>
        <taxon>Archaea</taxon>
        <taxon>Methanobacteriati</taxon>
        <taxon>Methanobacteriota</taxon>
        <taxon>Stenosarchaea group</taxon>
        <taxon>Halobacteria</taxon>
        <taxon>Halobacteriales</taxon>
        <taxon>Halobacteriaceae</taxon>
        <taxon>Halospeciosus</taxon>
    </lineage>
</organism>
<dbReference type="Pfam" id="PF00528">
    <property type="entry name" value="BPD_transp_1"/>
    <property type="match status" value="1"/>
</dbReference>
<keyword evidence="7 9" id="KW-1133">Transmembrane helix</keyword>
<evidence type="ECO:0000256" key="5">
    <source>
        <dbReference type="ARBA" id="ARBA00022505"/>
    </source>
</evidence>
<evidence type="ECO:0000313" key="11">
    <source>
        <dbReference type="EMBL" id="MFC7201327.1"/>
    </source>
</evidence>
<dbReference type="InterPro" id="IPR000515">
    <property type="entry name" value="MetI-like"/>
</dbReference>
<keyword evidence="4" id="KW-1003">Cell membrane</keyword>
<keyword evidence="6 9" id="KW-0812">Transmembrane</keyword>
<name>A0ABD5Z8E1_9EURY</name>
<evidence type="ECO:0000256" key="7">
    <source>
        <dbReference type="ARBA" id="ARBA00022989"/>
    </source>
</evidence>
<dbReference type="SUPFAM" id="SSF161098">
    <property type="entry name" value="MetI-like"/>
    <property type="match status" value="1"/>
</dbReference>
<evidence type="ECO:0000256" key="4">
    <source>
        <dbReference type="ARBA" id="ARBA00022475"/>
    </source>
</evidence>
<dbReference type="PROSITE" id="PS50928">
    <property type="entry name" value="ABC_TM1"/>
    <property type="match status" value="1"/>
</dbReference>
<evidence type="ECO:0000256" key="1">
    <source>
        <dbReference type="ARBA" id="ARBA00004651"/>
    </source>
</evidence>
<feature type="transmembrane region" description="Helical" evidence="9">
    <location>
        <begin position="231"/>
        <end position="257"/>
    </location>
</feature>
<reference evidence="11 12" key="1">
    <citation type="journal article" date="2019" name="Int. J. Syst. Evol. Microbiol.">
        <title>The Global Catalogue of Microorganisms (GCM) 10K type strain sequencing project: providing services to taxonomists for standard genome sequencing and annotation.</title>
        <authorList>
            <consortium name="The Broad Institute Genomics Platform"/>
            <consortium name="The Broad Institute Genome Sequencing Center for Infectious Disease"/>
            <person name="Wu L."/>
            <person name="Ma J."/>
        </authorList>
    </citation>
    <scope>NUCLEOTIDE SEQUENCE [LARGE SCALE GENOMIC DNA]</scope>
    <source>
        <strain evidence="11 12">XZGYJ-43</strain>
    </source>
</reference>
<evidence type="ECO:0000256" key="8">
    <source>
        <dbReference type="ARBA" id="ARBA00023136"/>
    </source>
</evidence>
<dbReference type="RefSeq" id="WP_279528078.1">
    <property type="nucleotide sequence ID" value="NZ_CP122312.1"/>
</dbReference>
<feature type="domain" description="ABC transmembrane type-1" evidence="10">
    <location>
        <begin position="102"/>
        <end position="307"/>
    </location>
</feature>
<dbReference type="PANTHER" id="PTHR30183">
    <property type="entry name" value="MOLYBDENUM TRANSPORT SYSTEM PERMEASE PROTEIN MODB"/>
    <property type="match status" value="1"/>
</dbReference>
<accession>A0ABD5Z8E1</accession>
<feature type="transmembrane region" description="Helical" evidence="9">
    <location>
        <begin position="102"/>
        <end position="127"/>
    </location>
</feature>
<gene>
    <name evidence="11" type="ORF">ACFQJ9_18270</name>
</gene>
<keyword evidence="5" id="KW-0500">Molybdenum</keyword>
<comment type="caution">
    <text evidence="11">The sequence shown here is derived from an EMBL/GenBank/DDBJ whole genome shotgun (WGS) entry which is preliminary data.</text>
</comment>
<feature type="transmembrane region" description="Helical" evidence="9">
    <location>
        <begin position="291"/>
        <end position="311"/>
    </location>
</feature>
<feature type="transmembrane region" description="Helical" evidence="9">
    <location>
        <begin position="139"/>
        <end position="160"/>
    </location>
</feature>
<dbReference type="Proteomes" id="UP001596447">
    <property type="component" value="Unassembled WGS sequence"/>
</dbReference>
<dbReference type="CDD" id="cd06261">
    <property type="entry name" value="TM_PBP2"/>
    <property type="match status" value="1"/>
</dbReference>
<dbReference type="InterPro" id="IPR035906">
    <property type="entry name" value="MetI-like_sf"/>
</dbReference>
<evidence type="ECO:0000256" key="6">
    <source>
        <dbReference type="ARBA" id="ARBA00022692"/>
    </source>
</evidence>
<protein>
    <submittedName>
        <fullName evidence="11">ABC transporter permease</fullName>
    </submittedName>
</protein>
<evidence type="ECO:0000256" key="9">
    <source>
        <dbReference type="RuleBase" id="RU363032"/>
    </source>
</evidence>
<evidence type="ECO:0000256" key="3">
    <source>
        <dbReference type="ARBA" id="ARBA00022448"/>
    </source>
</evidence>